<evidence type="ECO:0000313" key="1">
    <source>
        <dbReference type="EMBL" id="PWG79110.1"/>
    </source>
</evidence>
<dbReference type="GO" id="GO:0015627">
    <property type="term" value="C:type II protein secretion system complex"/>
    <property type="evidence" value="ECO:0007669"/>
    <property type="project" value="TreeGrafter"/>
</dbReference>
<keyword evidence="2" id="KW-1185">Reference proteome</keyword>
<dbReference type="OrthoDB" id="981124at2"/>
<comment type="caution">
    <text evidence="1">The sequence shown here is derived from an EMBL/GenBank/DDBJ whole genome shotgun (WGS) entry which is preliminary data.</text>
</comment>
<dbReference type="Gene3D" id="1.10.150.280">
    <property type="entry name" value="AF1531-like domain"/>
    <property type="match status" value="2"/>
</dbReference>
<dbReference type="Proteomes" id="UP000245647">
    <property type="component" value="Unassembled WGS sequence"/>
</dbReference>
<reference evidence="1 2" key="1">
    <citation type="submission" date="2018-04" db="EMBL/GenBank/DDBJ databases">
        <title>Pedobacter chongqingensis sp. nov., isolated from a rottenly hemp rope.</title>
        <authorList>
            <person name="Cai Y."/>
        </authorList>
    </citation>
    <scope>NUCLEOTIDE SEQUENCE [LARGE SCALE GENOMIC DNA]</scope>
    <source>
        <strain evidence="1 2">FJ4-8</strain>
    </source>
</reference>
<dbReference type="InterPro" id="IPR051675">
    <property type="entry name" value="Endo/Exo/Phosphatase_dom_1"/>
</dbReference>
<sequence length="301" mass="34986">MFKQFKEYFSFTKKELNGLLVLCILMVIVWVSPSVVSLSGTEKVYDPSEFKKEIAAFRASEKKHVKRNYYREPDKARGYKENKGSPVYFKFNPNNLAVSDWVRLGISEKQARVIKNYEAKGGKFRRKEDLKKMYSIRPEDYSRLAPYIDIPEEQKNAKVYVKKEYPSRRPVIVEVNSADSAMLETVRGIGPVLASRIIRYRERLGGFYRKEQLKEVYGIDSLRYPAIAEQLNTDAGSIRKININTAGFDELRNHPYLTYKQKNAIIQYRKQHGAFTGIGDLRKIAILNTEILRKIAPYLIF</sequence>
<dbReference type="PANTHER" id="PTHR21180">
    <property type="entry name" value="ENDONUCLEASE/EXONUCLEASE/PHOSPHATASE FAMILY DOMAIN-CONTAINING PROTEIN 1"/>
    <property type="match status" value="1"/>
</dbReference>
<dbReference type="GO" id="GO:0015628">
    <property type="term" value="P:protein secretion by the type II secretion system"/>
    <property type="evidence" value="ECO:0007669"/>
    <property type="project" value="TreeGrafter"/>
</dbReference>
<dbReference type="AlphaFoldDB" id="A0A2U2PCM7"/>
<protein>
    <submittedName>
        <fullName evidence="1">Uncharacterized protein</fullName>
    </submittedName>
</protein>
<name>A0A2U2PCM7_9SPHI</name>
<dbReference type="SUPFAM" id="SSF47781">
    <property type="entry name" value="RuvA domain 2-like"/>
    <property type="match status" value="3"/>
</dbReference>
<dbReference type="Pfam" id="PF12836">
    <property type="entry name" value="HHH_3"/>
    <property type="match status" value="2"/>
</dbReference>
<dbReference type="InterPro" id="IPR010994">
    <property type="entry name" value="RuvA_2-like"/>
</dbReference>
<dbReference type="RefSeq" id="WP_109417356.1">
    <property type="nucleotide sequence ID" value="NZ_QEAS01000017.1"/>
</dbReference>
<evidence type="ECO:0000313" key="2">
    <source>
        <dbReference type="Proteomes" id="UP000245647"/>
    </source>
</evidence>
<dbReference type="EMBL" id="QEAS01000017">
    <property type="protein sequence ID" value="PWG79110.1"/>
    <property type="molecule type" value="Genomic_DNA"/>
</dbReference>
<gene>
    <name evidence="1" type="ORF">DDR33_18860</name>
</gene>
<accession>A0A2U2PCM7</accession>
<organism evidence="1 2">
    <name type="scientific">Pararcticibacter amylolyticus</name>
    <dbReference type="NCBI Taxonomy" id="2173175"/>
    <lineage>
        <taxon>Bacteria</taxon>
        <taxon>Pseudomonadati</taxon>
        <taxon>Bacteroidota</taxon>
        <taxon>Sphingobacteriia</taxon>
        <taxon>Sphingobacteriales</taxon>
        <taxon>Sphingobacteriaceae</taxon>
        <taxon>Pararcticibacter</taxon>
    </lineage>
</organism>
<proteinExistence type="predicted"/>
<dbReference type="PANTHER" id="PTHR21180:SF32">
    <property type="entry name" value="ENDONUCLEASE_EXONUCLEASE_PHOSPHATASE FAMILY DOMAIN-CONTAINING PROTEIN 1"/>
    <property type="match status" value="1"/>
</dbReference>